<evidence type="ECO:0000259" key="1">
    <source>
        <dbReference type="Pfam" id="PF07887"/>
    </source>
</evidence>
<dbReference type="GO" id="GO:0043565">
    <property type="term" value="F:sequence-specific DNA binding"/>
    <property type="evidence" value="ECO:0007669"/>
    <property type="project" value="TreeGrafter"/>
</dbReference>
<dbReference type="GeneID" id="103712666"/>
<reference evidence="4" key="1">
    <citation type="submission" date="2025-08" db="UniProtKB">
        <authorList>
            <consortium name="RefSeq"/>
        </authorList>
    </citation>
    <scope>IDENTIFICATION</scope>
    <source>
        <tissue evidence="4">Young leaves</tissue>
    </source>
</reference>
<dbReference type="GO" id="GO:0003700">
    <property type="term" value="F:DNA-binding transcription factor activity"/>
    <property type="evidence" value="ECO:0007669"/>
    <property type="project" value="TreeGrafter"/>
</dbReference>
<organism evidence="3 4">
    <name type="scientific">Phoenix dactylifera</name>
    <name type="common">Date palm</name>
    <dbReference type="NCBI Taxonomy" id="42345"/>
    <lineage>
        <taxon>Eukaryota</taxon>
        <taxon>Viridiplantae</taxon>
        <taxon>Streptophyta</taxon>
        <taxon>Embryophyta</taxon>
        <taxon>Tracheophyta</taxon>
        <taxon>Spermatophyta</taxon>
        <taxon>Magnoliopsida</taxon>
        <taxon>Liliopsida</taxon>
        <taxon>Arecaceae</taxon>
        <taxon>Coryphoideae</taxon>
        <taxon>Phoeniceae</taxon>
        <taxon>Phoenix</taxon>
    </lineage>
</organism>
<dbReference type="KEGG" id="pda:103712666"/>
<feature type="domain" description="Calmodulin binding protein central" evidence="2">
    <location>
        <begin position="240"/>
        <end position="310"/>
    </location>
</feature>
<dbReference type="InterPro" id="IPR012416">
    <property type="entry name" value="CBP60"/>
</dbReference>
<dbReference type="Pfam" id="PF20451">
    <property type="entry name" value="Calmod_bind_M"/>
    <property type="match status" value="1"/>
</dbReference>
<keyword evidence="3" id="KW-1185">Reference proteome</keyword>
<name>A0A8B7MV01_PHODC</name>
<dbReference type="AlphaFoldDB" id="A0A8B7MV01"/>
<evidence type="ECO:0000313" key="3">
    <source>
        <dbReference type="Proteomes" id="UP000228380"/>
    </source>
</evidence>
<sequence length="504" mass="57456">MAPKRLPPAEEAEEDRNRSQIGKRWRGLLVQDVVAELQRLLPEELERVIRRVVPEVLKLLANHVQPAFRLPINQDEEIKYRLHFQNKLPQEIFTFSRIVSADRMGLQIAIMDSNLKEVITSNPWSSVKVEIVVVNGDFDRDGQKNWTEEEFKNKVVTQRGNRGPLLVGELVIKLNNGIGWLACANFTDNSSWTRSQKFRLAVRICQSGNIEERVQEGISEPFRVKERRLESNQKHHPPLLTDEVWRLENIMRNGVLHKRLEKGGIHTVQQFLQAFTTDPEWLRTLLCDEVSKKGISNKRWDAIIAHAKECLIGDELCTHNVAGQNMGDFTTSPQDLVMQMGDLPVGSIPTPTRTATAIIPVPLNPDYPARHYDESAAHWGFQHPNQDLSDEQGFYQVQQPLSFQANSPDTADICYGNAFRSMHTSGRDRNMPDESEVMFLEFRQPDFCGAAVPTSPRKWAKLIYGLKFWILMSKHIAARRPGVVHLECPNMVPTSCLHALGAGW</sequence>
<dbReference type="PANTHER" id="PTHR31713:SF43">
    <property type="entry name" value="CALMODULIN-BINDING PROTEIN 60 G"/>
    <property type="match status" value="1"/>
</dbReference>
<dbReference type="PANTHER" id="PTHR31713">
    <property type="entry name" value="OS02G0177800 PROTEIN"/>
    <property type="match status" value="1"/>
</dbReference>
<dbReference type="GO" id="GO:0005634">
    <property type="term" value="C:nucleus"/>
    <property type="evidence" value="ECO:0007669"/>
    <property type="project" value="TreeGrafter"/>
</dbReference>
<dbReference type="Proteomes" id="UP000228380">
    <property type="component" value="Unplaced"/>
</dbReference>
<evidence type="ECO:0000313" key="4">
    <source>
        <dbReference type="RefSeq" id="XP_017699645.2"/>
    </source>
</evidence>
<dbReference type="OrthoDB" id="748178at2759"/>
<evidence type="ECO:0000259" key="2">
    <source>
        <dbReference type="Pfam" id="PF20451"/>
    </source>
</evidence>
<proteinExistence type="predicted"/>
<dbReference type="GO" id="GO:0080142">
    <property type="term" value="P:regulation of salicylic acid biosynthetic process"/>
    <property type="evidence" value="ECO:0007669"/>
    <property type="project" value="TreeGrafter"/>
</dbReference>
<gene>
    <name evidence="4" type="primary">LOC103712666</name>
</gene>
<dbReference type="GO" id="GO:0005516">
    <property type="term" value="F:calmodulin binding"/>
    <property type="evidence" value="ECO:0007669"/>
    <property type="project" value="InterPro"/>
</dbReference>
<protein>
    <submittedName>
        <fullName evidence="4">Calmodulin-binding protein 60 D-like</fullName>
    </submittedName>
</protein>
<feature type="domain" description="Calmodulin binding protein-like N-terminal" evidence="1">
    <location>
        <begin position="80"/>
        <end position="226"/>
    </location>
</feature>
<accession>A0A8B7MV01</accession>
<dbReference type="InterPro" id="IPR046830">
    <property type="entry name" value="Calmod_bind_M"/>
</dbReference>
<dbReference type="Pfam" id="PF07887">
    <property type="entry name" value="Calmodulin_bind"/>
    <property type="match status" value="1"/>
</dbReference>
<dbReference type="RefSeq" id="XP_017699645.2">
    <property type="nucleotide sequence ID" value="XM_017844156.3"/>
</dbReference>
<dbReference type="InterPro" id="IPR046831">
    <property type="entry name" value="Calmodulin_bind_N"/>
</dbReference>